<dbReference type="KEGG" id="vg:13997080"/>
<evidence type="ECO:0000313" key="1">
    <source>
        <dbReference type="EMBL" id="AFV51235.1"/>
    </source>
</evidence>
<sequence>MTTPVFDEKDLLLFDTFFDHSFLFNPRDPYSFLRIAIDEKAISQEKIQKMLQAYKAGTDSQFFQTFVAYNNEIKLITKILSIKTTKDGIEARLVNGVKIVFDPHEVADNPEDFFNLLRSYFYVKLKKKITNKGIDYEVETIASLEPPQNVEVAKELFERALEQHVLPRLLLQSFGYDFFRLTEHDIYDFIVRLLPLFHSPLSHRHVNIIEITNRGTGKTTTFLLLREIFNFRYYVEMPTFANLIYDARNNLPGAVFLSDGLIFDEIQNWRNTVNEDINSALSTGLENCTWSRGAGTESREAVRQKCLPIVYSGNPLNKTVTRFEGDDVHDYMKQYTVFTDAILDRIHVIHVAIKKQYSETINARVLFPSVLRSFIDLIQQHVDRQTKYVVCDNMSGRRQEQAIDLQLIFQGLDFTLGDEKQRADEICDGLRYYMRMFAL</sequence>
<dbReference type="EMBL" id="JX944686">
    <property type="protein sequence ID" value="AFV51235.1"/>
    <property type="molecule type" value="Genomic_DNA"/>
</dbReference>
<evidence type="ECO:0000313" key="2">
    <source>
        <dbReference type="Proteomes" id="UP000009199"/>
    </source>
</evidence>
<accession>K4NZG3</accession>
<name>K4NZG3_9VIRU</name>
<dbReference type="OrthoDB" id="2450at10239"/>
<dbReference type="Proteomes" id="UP000009199">
    <property type="component" value="Segment"/>
</dbReference>
<protein>
    <submittedName>
        <fullName evidence="1">Uncharacterized protein</fullName>
    </submittedName>
</protein>
<proteinExistence type="predicted"/>
<organism evidence="1 2">
    <name type="scientific">Sulfolobales Mexican rod-shaped virus 1</name>
    <dbReference type="NCBI Taxonomy" id="2848122"/>
    <lineage>
        <taxon>Viruses</taxon>
        <taxon>Adnaviria</taxon>
        <taxon>Zilligvirae</taxon>
        <taxon>Taleaviricota</taxon>
        <taxon>Tokiviricetes</taxon>
        <taxon>Ligamenvirales</taxon>
        <taxon>Rudiviridae</taxon>
        <taxon>Mexirudivirus</taxon>
        <taxon>Mexirudivirus azufresense</taxon>
        <taxon>Mexirudivirus SMRV1</taxon>
    </lineage>
</organism>
<reference evidence="1 2" key="1">
    <citation type="journal article" date="2013" name="Genome Announc.">
        <title>Genome sequence of a novel archaeal rudivirus recovered from a mexican hot spring.</title>
        <authorList>
            <person name="Servin-Garciduenas L.E."/>
            <person name="Peng X."/>
            <person name="Garrett R.A."/>
            <person name="Martinez-Romero E."/>
        </authorList>
    </citation>
    <scope>NUCLEOTIDE SEQUENCE [LARGE SCALE GENOMIC DNA]</scope>
</reference>
<dbReference type="Pfam" id="PF13337">
    <property type="entry name" value="BrxL_ATPase"/>
    <property type="match status" value="1"/>
</dbReference>
<dbReference type="InterPro" id="IPR014061">
    <property type="entry name" value="BrxL-like"/>
</dbReference>
<keyword evidence="2" id="KW-1185">Reference proteome</keyword>